<feature type="transmembrane region" description="Helical" evidence="1">
    <location>
        <begin position="6"/>
        <end position="27"/>
    </location>
</feature>
<keyword evidence="1" id="KW-0472">Membrane</keyword>
<evidence type="ECO:0000313" key="3">
    <source>
        <dbReference type="Proteomes" id="UP000186795"/>
    </source>
</evidence>
<gene>
    <name evidence="2" type="ORF">SAMN05421790_11452</name>
</gene>
<name>A0A1N7PSM7_9BACL</name>
<sequence>MRKSNVGLWIVLLMVVLIVGGLVMNFVTSS</sequence>
<proteinExistence type="predicted"/>
<dbReference type="Proteomes" id="UP000186795">
    <property type="component" value="Unassembled WGS sequence"/>
</dbReference>
<keyword evidence="1" id="KW-1133">Transmembrane helix</keyword>
<dbReference type="EMBL" id="FTOD01000014">
    <property type="protein sequence ID" value="SIT13545.1"/>
    <property type="molecule type" value="Genomic_DNA"/>
</dbReference>
<evidence type="ECO:0000313" key="2">
    <source>
        <dbReference type="EMBL" id="SIT13545.1"/>
    </source>
</evidence>
<reference evidence="3" key="1">
    <citation type="submission" date="2017-01" db="EMBL/GenBank/DDBJ databases">
        <authorList>
            <person name="Varghese N."/>
            <person name="Submissions S."/>
        </authorList>
    </citation>
    <scope>NUCLEOTIDE SEQUENCE [LARGE SCALE GENOMIC DNA]</scope>
    <source>
        <strain evidence="3">DSM 45196</strain>
    </source>
</reference>
<organism evidence="2 3">
    <name type="scientific">Kroppenstedtia eburnea</name>
    <dbReference type="NCBI Taxonomy" id="714067"/>
    <lineage>
        <taxon>Bacteria</taxon>
        <taxon>Bacillati</taxon>
        <taxon>Bacillota</taxon>
        <taxon>Bacilli</taxon>
        <taxon>Bacillales</taxon>
        <taxon>Thermoactinomycetaceae</taxon>
        <taxon>Kroppenstedtia</taxon>
    </lineage>
</organism>
<keyword evidence="3" id="KW-1185">Reference proteome</keyword>
<accession>A0A1N7PSM7</accession>
<protein>
    <submittedName>
        <fullName evidence="2">Uncharacterized protein</fullName>
    </submittedName>
</protein>
<evidence type="ECO:0000256" key="1">
    <source>
        <dbReference type="SAM" id="Phobius"/>
    </source>
</evidence>
<dbReference type="AlphaFoldDB" id="A0A1N7PSM7"/>
<keyword evidence="1" id="KW-0812">Transmembrane</keyword>